<dbReference type="PANTHER" id="PTHR39963:SF1">
    <property type="entry name" value="MNMC-LIKE METHYLTRANSFERASE DOMAIN-CONTAINING PROTEIN"/>
    <property type="match status" value="1"/>
</dbReference>
<name>A0A3D8IWS8_9HELI</name>
<proteinExistence type="predicted"/>
<dbReference type="OrthoDB" id="9786494at2"/>
<dbReference type="AlphaFoldDB" id="A0A3D8IWS8"/>
<gene>
    <name evidence="2" type="ORF">CQA58_06775</name>
</gene>
<organism evidence="2 3">
    <name type="scientific">Helicobacter brantae</name>
    <dbReference type="NCBI Taxonomy" id="375927"/>
    <lineage>
        <taxon>Bacteria</taxon>
        <taxon>Pseudomonadati</taxon>
        <taxon>Campylobacterota</taxon>
        <taxon>Epsilonproteobacteria</taxon>
        <taxon>Campylobacterales</taxon>
        <taxon>Helicobacteraceae</taxon>
        <taxon>Helicobacter</taxon>
    </lineage>
</organism>
<sequence>MSIELSSDGSYTLFNSSYQESYHSLKDGAINETLFKHIFPCFEYALLGEKIRVLDICFGLGYNTFFTLKHFLSSHYSQTLEIYSPEKDELLLPSLLNFSYPKEIEDFEGISLKEILQTLNSQKVFNAPNYKIQCFIGDAIEYIKQFPDNFFDIIYQDAFSPNKNAELWSKEYFTLLYEKLSKNGVISTYSQSGAVRDNAKEAGFLVYEIPQDLTRNSRIFCKKEQNCKKLRQK</sequence>
<dbReference type="GO" id="GO:0016645">
    <property type="term" value="F:oxidoreductase activity, acting on the CH-NH group of donors"/>
    <property type="evidence" value="ECO:0007669"/>
    <property type="project" value="InterPro"/>
</dbReference>
<reference evidence="2 3" key="1">
    <citation type="submission" date="2018-04" db="EMBL/GenBank/DDBJ databases">
        <title>Novel Campyloabacter and Helicobacter Species and Strains.</title>
        <authorList>
            <person name="Mannion A.J."/>
            <person name="Shen Z."/>
            <person name="Fox J.G."/>
        </authorList>
    </citation>
    <scope>NUCLEOTIDE SEQUENCE [LARGE SCALE GENOMIC DNA]</scope>
    <source>
        <strain evidence="2 3">MIT 04-9366</strain>
    </source>
</reference>
<evidence type="ECO:0000313" key="2">
    <source>
        <dbReference type="EMBL" id="RDU69739.1"/>
    </source>
</evidence>
<dbReference type="Pfam" id="PF05430">
    <property type="entry name" value="Methyltransf_30"/>
    <property type="match status" value="1"/>
</dbReference>
<evidence type="ECO:0000313" key="3">
    <source>
        <dbReference type="Proteomes" id="UP000257045"/>
    </source>
</evidence>
<keyword evidence="3" id="KW-1185">Reference proteome</keyword>
<dbReference type="EMBL" id="NXLV01000014">
    <property type="protein sequence ID" value="RDU69739.1"/>
    <property type="molecule type" value="Genomic_DNA"/>
</dbReference>
<dbReference type="PANTHER" id="PTHR39963">
    <property type="entry name" value="SLL0983 PROTEIN"/>
    <property type="match status" value="1"/>
</dbReference>
<comment type="caution">
    <text evidence="2">The sequence shown here is derived from an EMBL/GenBank/DDBJ whole genome shotgun (WGS) entry which is preliminary data.</text>
</comment>
<evidence type="ECO:0000259" key="1">
    <source>
        <dbReference type="Pfam" id="PF05430"/>
    </source>
</evidence>
<feature type="domain" description="MnmC-like methyltransferase" evidence="1">
    <location>
        <begin position="112"/>
        <end position="209"/>
    </location>
</feature>
<dbReference type="InterPro" id="IPR008471">
    <property type="entry name" value="MnmC-like_methylTransf"/>
</dbReference>
<dbReference type="SUPFAM" id="SSF53335">
    <property type="entry name" value="S-adenosyl-L-methionine-dependent methyltransferases"/>
    <property type="match status" value="1"/>
</dbReference>
<dbReference type="Proteomes" id="UP000257045">
    <property type="component" value="Unassembled WGS sequence"/>
</dbReference>
<dbReference type="Gene3D" id="3.40.50.150">
    <property type="entry name" value="Vaccinia Virus protein VP39"/>
    <property type="match status" value="1"/>
</dbReference>
<accession>A0A3D8IWS8</accession>
<protein>
    <recommendedName>
        <fullName evidence="1">MnmC-like methyltransferase domain-containing protein</fullName>
    </recommendedName>
</protein>
<dbReference type="InterPro" id="IPR029063">
    <property type="entry name" value="SAM-dependent_MTases_sf"/>
</dbReference>
<dbReference type="RefSeq" id="WP_115569962.1">
    <property type="nucleotide sequence ID" value="NZ_NXLV01000014.1"/>
</dbReference>